<dbReference type="Proteomes" id="UP000525623">
    <property type="component" value="Unassembled WGS sequence"/>
</dbReference>
<dbReference type="InterPro" id="IPR058163">
    <property type="entry name" value="LysR-type_TF_proteobact-type"/>
</dbReference>
<evidence type="ECO:0000256" key="4">
    <source>
        <dbReference type="ARBA" id="ARBA00023163"/>
    </source>
</evidence>
<evidence type="ECO:0000256" key="5">
    <source>
        <dbReference type="SAM" id="MobiDB-lite"/>
    </source>
</evidence>
<protein>
    <submittedName>
        <fullName evidence="7">LysR family transcriptional regulator</fullName>
    </submittedName>
</protein>
<keyword evidence="3" id="KW-0238">DNA-binding</keyword>
<evidence type="ECO:0000313" key="7">
    <source>
        <dbReference type="EMBL" id="MBB2181099.1"/>
    </source>
</evidence>
<dbReference type="Gene3D" id="1.10.10.10">
    <property type="entry name" value="Winged helix-like DNA-binding domain superfamily/Winged helix DNA-binding domain"/>
    <property type="match status" value="1"/>
</dbReference>
<dbReference type="InterPro" id="IPR036390">
    <property type="entry name" value="WH_DNA-bd_sf"/>
</dbReference>
<dbReference type="InterPro" id="IPR036388">
    <property type="entry name" value="WH-like_DNA-bd_sf"/>
</dbReference>
<dbReference type="PROSITE" id="PS50931">
    <property type="entry name" value="HTH_LYSR"/>
    <property type="match status" value="1"/>
</dbReference>
<evidence type="ECO:0000313" key="8">
    <source>
        <dbReference type="Proteomes" id="UP000525623"/>
    </source>
</evidence>
<dbReference type="PRINTS" id="PR00039">
    <property type="entry name" value="HTHLYSR"/>
</dbReference>
<dbReference type="RefSeq" id="WP_182968828.1">
    <property type="nucleotide sequence ID" value="NZ_BAABGC010000020.1"/>
</dbReference>
<dbReference type="InterPro" id="IPR005119">
    <property type="entry name" value="LysR_subst-bd"/>
</dbReference>
<dbReference type="SUPFAM" id="SSF46785">
    <property type="entry name" value="Winged helix' DNA-binding domain"/>
    <property type="match status" value="1"/>
</dbReference>
<gene>
    <name evidence="7" type="ORF">HLH29_18425</name>
</gene>
<dbReference type="InterPro" id="IPR000847">
    <property type="entry name" value="LysR_HTH_N"/>
</dbReference>
<organism evidence="7 8">
    <name type="scientific">Gluconacetobacter tumulicola</name>
    <dbReference type="NCBI Taxonomy" id="1017177"/>
    <lineage>
        <taxon>Bacteria</taxon>
        <taxon>Pseudomonadati</taxon>
        <taxon>Pseudomonadota</taxon>
        <taxon>Alphaproteobacteria</taxon>
        <taxon>Acetobacterales</taxon>
        <taxon>Acetobacteraceae</taxon>
        <taxon>Gluconacetobacter</taxon>
    </lineage>
</organism>
<feature type="domain" description="HTH lysR-type" evidence="6">
    <location>
        <begin position="12"/>
        <end position="62"/>
    </location>
</feature>
<evidence type="ECO:0000256" key="2">
    <source>
        <dbReference type="ARBA" id="ARBA00023015"/>
    </source>
</evidence>
<sequence length="337" mass="35900">MRQKNMLEGVAVFVAVAEAGSFSEAARRLGISPSAASQAIRSLEERLGTPLLRRSTRSLSLTEVGTDYLLAAAPALSQLRRAAEEAARRGGRPAGPLRLTMPRAPFDLLIAAVLAAFQDTYPDVELEIAVEARMIDIVKQGYDAGLRYGNCLEKDMAAVPVAPESEAVLVASPAYLHARGMPKLPSDLLNHRAVVCRSQTTGLIIPWVLHSAGETVQIAPPAATIVHDLASQIELAVRGLGIVSAPAASVSDLLAAGKLSRVLPEWSSLLEALYLYFPSRHHQSAALRAFVAFLKGRSYLPLHLSNGHVKNVDGRDETPSRPASNSRLGLKTGQSGG</sequence>
<dbReference type="FunFam" id="1.10.10.10:FF:000001">
    <property type="entry name" value="LysR family transcriptional regulator"/>
    <property type="match status" value="1"/>
</dbReference>
<feature type="region of interest" description="Disordered" evidence="5">
    <location>
        <begin position="310"/>
        <end position="337"/>
    </location>
</feature>
<comment type="similarity">
    <text evidence="1">Belongs to the LysR transcriptional regulatory family.</text>
</comment>
<feature type="compositionally biased region" description="Basic and acidic residues" evidence="5">
    <location>
        <begin position="310"/>
        <end position="319"/>
    </location>
</feature>
<keyword evidence="2" id="KW-0805">Transcription regulation</keyword>
<evidence type="ECO:0000256" key="1">
    <source>
        <dbReference type="ARBA" id="ARBA00009437"/>
    </source>
</evidence>
<evidence type="ECO:0000256" key="3">
    <source>
        <dbReference type="ARBA" id="ARBA00023125"/>
    </source>
</evidence>
<keyword evidence="8" id="KW-1185">Reference proteome</keyword>
<proteinExistence type="inferred from homology"/>
<dbReference type="SUPFAM" id="SSF53850">
    <property type="entry name" value="Periplasmic binding protein-like II"/>
    <property type="match status" value="1"/>
</dbReference>
<dbReference type="GO" id="GO:0003677">
    <property type="term" value="F:DNA binding"/>
    <property type="evidence" value="ECO:0007669"/>
    <property type="project" value="UniProtKB-KW"/>
</dbReference>
<reference evidence="7 8" key="1">
    <citation type="submission" date="2020-04" db="EMBL/GenBank/DDBJ databases">
        <title>Description of novel Gluconacetobacter.</title>
        <authorList>
            <person name="Sombolestani A."/>
        </authorList>
    </citation>
    <scope>NUCLEOTIDE SEQUENCE [LARGE SCALE GENOMIC DNA]</scope>
    <source>
        <strain evidence="7 8">LMG 27725</strain>
    </source>
</reference>
<comment type="caution">
    <text evidence="7">The sequence shown here is derived from an EMBL/GenBank/DDBJ whole genome shotgun (WGS) entry which is preliminary data.</text>
</comment>
<dbReference type="PANTHER" id="PTHR30537:SF5">
    <property type="entry name" value="HTH-TYPE TRANSCRIPTIONAL ACTIVATOR TTDR-RELATED"/>
    <property type="match status" value="1"/>
</dbReference>
<evidence type="ECO:0000259" key="6">
    <source>
        <dbReference type="PROSITE" id="PS50931"/>
    </source>
</evidence>
<dbReference type="PANTHER" id="PTHR30537">
    <property type="entry name" value="HTH-TYPE TRANSCRIPTIONAL REGULATOR"/>
    <property type="match status" value="1"/>
</dbReference>
<dbReference type="Gene3D" id="3.40.190.290">
    <property type="match status" value="1"/>
</dbReference>
<accession>A0A7W4JHA3</accession>
<dbReference type="Pfam" id="PF03466">
    <property type="entry name" value="LysR_substrate"/>
    <property type="match status" value="1"/>
</dbReference>
<dbReference type="EMBL" id="JABEQL010000042">
    <property type="protein sequence ID" value="MBB2181099.1"/>
    <property type="molecule type" value="Genomic_DNA"/>
</dbReference>
<name>A0A7W4JHA3_9PROT</name>
<dbReference type="AlphaFoldDB" id="A0A7W4JHA3"/>
<dbReference type="GO" id="GO:0003700">
    <property type="term" value="F:DNA-binding transcription factor activity"/>
    <property type="evidence" value="ECO:0007669"/>
    <property type="project" value="InterPro"/>
</dbReference>
<keyword evidence="4" id="KW-0804">Transcription</keyword>
<dbReference type="Pfam" id="PF00126">
    <property type="entry name" value="HTH_1"/>
    <property type="match status" value="1"/>
</dbReference>